<dbReference type="GeneID" id="109478610"/>
<feature type="chain" id="PRO_5027872981" evidence="2">
    <location>
        <begin position="22"/>
        <end position="341"/>
    </location>
</feature>
<dbReference type="OrthoDB" id="10049505at2759"/>
<accession>A0A6P4ZXY9</accession>
<name>A0A6P4ZXY9_BRABE</name>
<dbReference type="InterPro" id="IPR014044">
    <property type="entry name" value="CAP_dom"/>
</dbReference>
<evidence type="ECO:0000256" key="1">
    <source>
        <dbReference type="PROSITE-ProRule" id="PRU01005"/>
    </source>
</evidence>
<dbReference type="InterPro" id="IPR001283">
    <property type="entry name" value="CRISP-related"/>
</dbReference>
<organism evidence="4 5">
    <name type="scientific">Branchiostoma belcheri</name>
    <name type="common">Amphioxus</name>
    <dbReference type="NCBI Taxonomy" id="7741"/>
    <lineage>
        <taxon>Eukaryota</taxon>
        <taxon>Metazoa</taxon>
        <taxon>Chordata</taxon>
        <taxon>Cephalochordata</taxon>
        <taxon>Leptocardii</taxon>
        <taxon>Amphioxiformes</taxon>
        <taxon>Branchiostomatidae</taxon>
        <taxon>Branchiostoma</taxon>
    </lineage>
</organism>
<dbReference type="InterPro" id="IPR018244">
    <property type="entry name" value="Allrgn_V5/Tpx1_CS"/>
</dbReference>
<comment type="caution">
    <text evidence="1">Lacks conserved residue(s) required for the propagation of feature annotation.</text>
</comment>
<dbReference type="RefSeq" id="XP_019635842.1">
    <property type="nucleotide sequence ID" value="XM_019780283.1"/>
</dbReference>
<evidence type="ECO:0000313" key="5">
    <source>
        <dbReference type="RefSeq" id="XP_019635842.1"/>
    </source>
</evidence>
<dbReference type="PROSITE" id="PS01009">
    <property type="entry name" value="CRISP_1"/>
    <property type="match status" value="1"/>
</dbReference>
<dbReference type="InterPro" id="IPR035940">
    <property type="entry name" value="CAP_sf"/>
</dbReference>
<dbReference type="SMART" id="SM00254">
    <property type="entry name" value="ShKT"/>
    <property type="match status" value="1"/>
</dbReference>
<dbReference type="AlphaFoldDB" id="A0A6P4ZXY9"/>
<keyword evidence="2" id="KW-0732">Signal</keyword>
<dbReference type="SUPFAM" id="SSF55797">
    <property type="entry name" value="PR-1-like"/>
    <property type="match status" value="1"/>
</dbReference>
<dbReference type="Proteomes" id="UP000515135">
    <property type="component" value="Unplaced"/>
</dbReference>
<dbReference type="Gene3D" id="3.40.33.10">
    <property type="entry name" value="CAP"/>
    <property type="match status" value="1"/>
</dbReference>
<dbReference type="InterPro" id="IPR003582">
    <property type="entry name" value="ShKT_dom"/>
</dbReference>
<dbReference type="Pfam" id="PF01549">
    <property type="entry name" value="ShK"/>
    <property type="match status" value="1"/>
</dbReference>
<dbReference type="Pfam" id="PF00188">
    <property type="entry name" value="CAP"/>
    <property type="match status" value="1"/>
</dbReference>
<evidence type="ECO:0000313" key="4">
    <source>
        <dbReference type="Proteomes" id="UP000515135"/>
    </source>
</evidence>
<proteinExistence type="predicted"/>
<dbReference type="GO" id="GO:0005576">
    <property type="term" value="C:extracellular region"/>
    <property type="evidence" value="ECO:0007669"/>
    <property type="project" value="InterPro"/>
</dbReference>
<gene>
    <name evidence="5" type="primary">LOC109478610</name>
</gene>
<dbReference type="PANTHER" id="PTHR10334">
    <property type="entry name" value="CYSTEINE-RICH SECRETORY PROTEIN-RELATED"/>
    <property type="match status" value="1"/>
</dbReference>
<dbReference type="SMART" id="SM00198">
    <property type="entry name" value="SCP"/>
    <property type="match status" value="1"/>
</dbReference>
<feature type="signal peptide" evidence="2">
    <location>
        <begin position="1"/>
        <end position="21"/>
    </location>
</feature>
<keyword evidence="4" id="KW-1185">Reference proteome</keyword>
<evidence type="ECO:0000259" key="3">
    <source>
        <dbReference type="PROSITE" id="PS51670"/>
    </source>
</evidence>
<evidence type="ECO:0000256" key="2">
    <source>
        <dbReference type="SAM" id="SignalP"/>
    </source>
</evidence>
<dbReference type="PROSITE" id="PS51670">
    <property type="entry name" value="SHKT"/>
    <property type="match status" value="1"/>
</dbReference>
<reference evidence="5" key="1">
    <citation type="submission" date="2025-08" db="UniProtKB">
        <authorList>
            <consortium name="RefSeq"/>
        </authorList>
    </citation>
    <scope>IDENTIFICATION</scope>
    <source>
        <tissue evidence="5">Gonad</tissue>
    </source>
</reference>
<feature type="domain" description="ShKT" evidence="3">
    <location>
        <begin position="83"/>
        <end position="120"/>
    </location>
</feature>
<sequence length="341" mass="38492">MRPLVPVLAFCLAFLPAAVKCAPTEDDLEDDSDGYVLPGVSTYTSMATPPMPDVAHRILQEALESREPADREKRQPRSADDVCEDTFYDQCACRYWALTGVCETYKSWMHTYCKKSCGNCTSTEEGECIDHLPVGSCNAVLASPDLLDLAQACCQKSGDFCPANVQLTQFEEECMTSHNAIRVLHDAAPLQWDEKCAEEARRYAEKLKNRFVRSGFRVHPLKHATRAERTWAVDGQAVVHGENLYWTFNSVPGCTGETRYSNAVKSWYEEVEIYVQARRRGRPVTRSGIEQYGHFTQIVWKDTTAFGCGRSGDEPNNILCCYYEIRGNKFSTPQFDQNVKI</sequence>
<dbReference type="PRINTS" id="PR00837">
    <property type="entry name" value="V5TPXLIKE"/>
</dbReference>
<protein>
    <submittedName>
        <fullName evidence="5">Uncharacterized protein LOC109478610 isoform X2</fullName>
    </submittedName>
</protein>